<dbReference type="PANTHER" id="PTHR36985">
    <property type="entry name" value="TRANSLOCATION AND ASSEMBLY MODULE SUBUNIT TAMB"/>
    <property type="match status" value="1"/>
</dbReference>
<name>A0ABS1CDW0_9GAMM</name>
<protein>
    <recommendedName>
        <fullName evidence="6">Translocation and assembly module TamB C-terminal domain-containing protein</fullName>
    </recommendedName>
</protein>
<keyword evidence="8" id="KW-1185">Reference proteome</keyword>
<evidence type="ECO:0000256" key="1">
    <source>
        <dbReference type="ARBA" id="ARBA00004167"/>
    </source>
</evidence>
<dbReference type="Proteomes" id="UP000748752">
    <property type="component" value="Unassembled WGS sequence"/>
</dbReference>
<dbReference type="Pfam" id="PF04357">
    <property type="entry name" value="TamB"/>
    <property type="match status" value="1"/>
</dbReference>
<evidence type="ECO:0000256" key="3">
    <source>
        <dbReference type="ARBA" id="ARBA00022989"/>
    </source>
</evidence>
<sequence>MAHPGSMRPLRSRLASKPQPLRPGRLLLRLALLPWMTTGLLLVLLLAIETEAGRGLLARVVTAATGGQVLVQGIGGELPFRPRIQALALSDADGTWLRAADLALVVRPSALLRSELGLDALTIDRLEVKRAPRGGAGDPGRGGMPLPVRLERLVIAQLVPTALGGFVPPLAVTGSAVAVDARIEADLLLTAPGPGHHYELRLATAPQDHRLAVGVGEQAGGPLAELARAAGVPVPPDLGHWTLTAEAQGPLAALAVDAEIAVGAHQGSLRGVVDLPGRWLEALDARLRIAAMRIPLADRSATLGWDHLTARAELTGPLRAPRGGFRLSTEGLLWQRASGRAPEADAPAGRWRQAPGGSGVPGGEGAVLFAGGLALDGRIDLASGPGLSARLRAEPTQMPQPWGRLLGPAPRLSLSAARDGATWTISDGRLETALLDIELDGHVGVGGAEPDWALDLRLAEGRLPGIAVDGRLRVASETPLPTGVVELRVPRLEDIEPLLAATLPRDTGLDWARGIGGGLEARLTLGGADGMRLAAKGVALALLSGDVRRGARLTRLDLDGELRDPLGSALGAAQLRLTGLTLAGVPADLDVRAEGSRGDWVLDADARVPTAEGGGARIAGAGRLDVGAGRLTLERLTLDGRNQRVQLLAPAAVDFAAGVSLEAVRLGVSARPDAGADAGADSGTSAADAGELRLDGRITPALGVDARVVDLAVAALKPWLPGLPADLDGEIDAQASLAGKLRAPTGSVRVDASGLTLPGAARRGLPPAAGRLTLTLEQAAAQIGLEAWVEERARLTLNGRVGGAPWSAAAPLDLRGEGDADLALLDAWLGAGGRRAEGRIELDLGVTGTRGAPRLDGRLRIDGGAWRDARLGLWLDDIEGSVRLLGERLDIERLTATAGAGTLRLEGGIGWLASGQPVDLRLRARNAEPLQHDALWLRGDADLALRGALAADLALGGDARFERVNVRIPARLPADIPTLAVVEVGERRQPRPAQRTGRDGAWRERLALDLRLDAPGAIAVTGRNIDAQLGGEVRLRGTAAAPRADGGFTLLRGEYALLGESLRFTRGRIGFDGGDLLDPRLELQARRQGPGGTAILAVEGRALAPQLVLRGEPPMTDDEVLSRLLFGVPPRRLSALQLTRLGLAAASVAGIGGDGRALLEQARAGLGLERLRIGSDRRGETVVEGGRKVTERVYLGARQGAEGGEPRAVLRLQLAPQIRLESDVGGGGSVGAGAAFELDF</sequence>
<keyword evidence="4 5" id="KW-0472">Membrane</keyword>
<organism evidence="7 8">
    <name type="scientific">Thiohalocapsa halophila</name>
    <dbReference type="NCBI Taxonomy" id="69359"/>
    <lineage>
        <taxon>Bacteria</taxon>
        <taxon>Pseudomonadati</taxon>
        <taxon>Pseudomonadota</taxon>
        <taxon>Gammaproteobacteria</taxon>
        <taxon>Chromatiales</taxon>
        <taxon>Chromatiaceae</taxon>
        <taxon>Thiohalocapsa</taxon>
    </lineage>
</organism>
<comment type="subcellular location">
    <subcellularLocation>
        <location evidence="1">Membrane</location>
        <topology evidence="1">Single-pass membrane protein</topology>
    </subcellularLocation>
</comment>
<dbReference type="RefSeq" id="WP_200234548.1">
    <property type="nucleotide sequence ID" value="NZ_NRRV01000008.1"/>
</dbReference>
<accession>A0ABS1CDW0</accession>
<comment type="caution">
    <text evidence="7">The sequence shown here is derived from an EMBL/GenBank/DDBJ whole genome shotgun (WGS) entry which is preliminary data.</text>
</comment>
<feature type="domain" description="Translocation and assembly module TamB C-terminal" evidence="6">
    <location>
        <begin position="893"/>
        <end position="1240"/>
    </location>
</feature>
<keyword evidence="3 5" id="KW-1133">Transmembrane helix</keyword>
<evidence type="ECO:0000259" key="6">
    <source>
        <dbReference type="Pfam" id="PF04357"/>
    </source>
</evidence>
<gene>
    <name evidence="7" type="ORF">CKO31_04780</name>
</gene>
<evidence type="ECO:0000313" key="7">
    <source>
        <dbReference type="EMBL" id="MBK1630065.1"/>
    </source>
</evidence>
<evidence type="ECO:0000256" key="5">
    <source>
        <dbReference type="SAM" id="Phobius"/>
    </source>
</evidence>
<dbReference type="InterPro" id="IPR007452">
    <property type="entry name" value="TamB_C"/>
</dbReference>
<proteinExistence type="predicted"/>
<feature type="transmembrane region" description="Helical" evidence="5">
    <location>
        <begin position="26"/>
        <end position="48"/>
    </location>
</feature>
<dbReference type="EMBL" id="NRRV01000008">
    <property type="protein sequence ID" value="MBK1630065.1"/>
    <property type="molecule type" value="Genomic_DNA"/>
</dbReference>
<evidence type="ECO:0000256" key="2">
    <source>
        <dbReference type="ARBA" id="ARBA00022692"/>
    </source>
</evidence>
<keyword evidence="2 5" id="KW-0812">Transmembrane</keyword>
<reference evidence="7 8" key="1">
    <citation type="journal article" date="2020" name="Microorganisms">
        <title>Osmotic Adaptation and Compatible Solute Biosynthesis of Phototrophic Bacteria as Revealed from Genome Analyses.</title>
        <authorList>
            <person name="Imhoff J.F."/>
            <person name="Rahn T."/>
            <person name="Kunzel S."/>
            <person name="Keller A."/>
            <person name="Neulinger S.C."/>
        </authorList>
    </citation>
    <scope>NUCLEOTIDE SEQUENCE [LARGE SCALE GENOMIC DNA]</scope>
    <source>
        <strain evidence="7 8">DSM 6210</strain>
    </source>
</reference>
<evidence type="ECO:0000256" key="4">
    <source>
        <dbReference type="ARBA" id="ARBA00023136"/>
    </source>
</evidence>
<dbReference type="PANTHER" id="PTHR36985:SF1">
    <property type="entry name" value="TRANSLOCATION AND ASSEMBLY MODULE SUBUNIT TAMB"/>
    <property type="match status" value="1"/>
</dbReference>
<evidence type="ECO:0000313" key="8">
    <source>
        <dbReference type="Proteomes" id="UP000748752"/>
    </source>
</evidence>